<gene>
    <name evidence="5" type="ORF">AFM18_14350</name>
</gene>
<dbReference type="GO" id="GO:0007059">
    <property type="term" value="P:chromosome segregation"/>
    <property type="evidence" value="ECO:0007669"/>
    <property type="project" value="TreeGrafter"/>
</dbReference>
<feature type="domain" description="ParB-like N-terminal" evidence="4">
    <location>
        <begin position="57"/>
        <end position="151"/>
    </location>
</feature>
<organism evidence="5 6">
    <name type="scientific">Achromobacter spanius</name>
    <dbReference type="NCBI Taxonomy" id="217203"/>
    <lineage>
        <taxon>Bacteria</taxon>
        <taxon>Pseudomonadati</taxon>
        <taxon>Pseudomonadota</taxon>
        <taxon>Betaproteobacteria</taxon>
        <taxon>Burkholderiales</taxon>
        <taxon>Alcaligenaceae</taxon>
        <taxon>Achromobacter</taxon>
    </lineage>
</organism>
<dbReference type="InterPro" id="IPR004437">
    <property type="entry name" value="ParB/RepB/Spo0J"/>
</dbReference>
<dbReference type="FunFam" id="3.90.1530.30:FF:000001">
    <property type="entry name" value="Chromosome partitioning protein ParB"/>
    <property type="match status" value="1"/>
</dbReference>
<evidence type="ECO:0000256" key="1">
    <source>
        <dbReference type="ARBA" id="ARBA00006295"/>
    </source>
</evidence>
<proteinExistence type="inferred from homology"/>
<evidence type="ECO:0000313" key="5">
    <source>
        <dbReference type="EMBL" id="KNE27054.1"/>
    </source>
</evidence>
<sequence>MSGLKAVLQRQAAQKEGAAIGLLAQLTAARHRLAKAEEQAAKRKKQGAELEPQVSLRSVPVARLRRNPWQKRITFDEAALAKLAASIKEVGLVHPVLVRPVVDSDGEAFYEIISGERRWRAHQLSGMAEIEVIIQDATDGDMVARPLAEKATRESLSDYEIGRAIRRSERDFPDQKPIADSLGLSHGDLSRYLAFDNLPEFMLIDLEQNPSIFGGKAANDACTVLERYGSAAVPVARDLWTHLISGSLEEDKFAQLLEDILLRREAPPVMAQRDIRKLYAGKIQVGSITKDEEYVTIEFWRAELTPAQDERAWALLNELFDEIVADA</sequence>
<keyword evidence="2" id="KW-0238">DNA-binding</keyword>
<dbReference type="SMART" id="SM00470">
    <property type="entry name" value="ParB"/>
    <property type="match status" value="1"/>
</dbReference>
<reference evidence="5 6" key="1">
    <citation type="submission" date="2015-07" db="EMBL/GenBank/DDBJ databases">
        <title>Draft genome of Achromobacter spanius.</title>
        <authorList>
            <person name="Wang X."/>
        </authorList>
    </citation>
    <scope>NUCLEOTIDE SEQUENCE [LARGE SCALE GENOMIC DNA]</scope>
    <source>
        <strain evidence="5 6">CGMCC9173</strain>
    </source>
</reference>
<dbReference type="InterPro" id="IPR050336">
    <property type="entry name" value="Chromosome_partition/occlusion"/>
</dbReference>
<dbReference type="InterPro" id="IPR036086">
    <property type="entry name" value="ParB/Sulfiredoxin_sf"/>
</dbReference>
<feature type="coiled-coil region" evidence="3">
    <location>
        <begin position="19"/>
        <end position="46"/>
    </location>
</feature>
<dbReference type="Proteomes" id="UP000037511">
    <property type="component" value="Unassembled WGS sequence"/>
</dbReference>
<comment type="similarity">
    <text evidence="1">Belongs to the ParB family.</text>
</comment>
<dbReference type="NCBIfam" id="TIGR00180">
    <property type="entry name" value="parB_part"/>
    <property type="match status" value="1"/>
</dbReference>
<dbReference type="Gene3D" id="3.90.1530.30">
    <property type="match status" value="1"/>
</dbReference>
<evidence type="ECO:0000256" key="2">
    <source>
        <dbReference type="ARBA" id="ARBA00023125"/>
    </source>
</evidence>
<dbReference type="PANTHER" id="PTHR33375">
    <property type="entry name" value="CHROMOSOME-PARTITIONING PROTEIN PARB-RELATED"/>
    <property type="match status" value="1"/>
</dbReference>
<dbReference type="Pfam" id="PF02195">
    <property type="entry name" value="ParB_N"/>
    <property type="match status" value="1"/>
</dbReference>
<keyword evidence="3" id="KW-0175">Coiled coil</keyword>
<dbReference type="SUPFAM" id="SSF109709">
    <property type="entry name" value="KorB DNA-binding domain-like"/>
    <property type="match status" value="1"/>
</dbReference>
<evidence type="ECO:0000256" key="3">
    <source>
        <dbReference type="SAM" id="Coils"/>
    </source>
</evidence>
<dbReference type="InterPro" id="IPR003115">
    <property type="entry name" value="ParB_N"/>
</dbReference>
<dbReference type="PANTHER" id="PTHR33375:SF1">
    <property type="entry name" value="CHROMOSOME-PARTITIONING PROTEIN PARB-RELATED"/>
    <property type="match status" value="1"/>
</dbReference>
<dbReference type="GO" id="GO:0005694">
    <property type="term" value="C:chromosome"/>
    <property type="evidence" value="ECO:0007669"/>
    <property type="project" value="TreeGrafter"/>
</dbReference>
<evidence type="ECO:0000313" key="6">
    <source>
        <dbReference type="Proteomes" id="UP000037511"/>
    </source>
</evidence>
<evidence type="ECO:0000259" key="4">
    <source>
        <dbReference type="SMART" id="SM00470"/>
    </source>
</evidence>
<accession>A0AAW3I390</accession>
<protein>
    <submittedName>
        <fullName evidence="5">Plasmid partitioning protein ParB</fullName>
    </submittedName>
</protein>
<comment type="caution">
    <text evidence="5">The sequence shown here is derived from an EMBL/GenBank/DDBJ whole genome shotgun (WGS) entry which is preliminary data.</text>
</comment>
<name>A0AAW3I390_9BURK</name>
<dbReference type="AlphaFoldDB" id="A0AAW3I390"/>
<dbReference type="EMBL" id="LGVG01000016">
    <property type="protein sequence ID" value="KNE27054.1"/>
    <property type="molecule type" value="Genomic_DNA"/>
</dbReference>
<dbReference type="GO" id="GO:0003677">
    <property type="term" value="F:DNA binding"/>
    <property type="evidence" value="ECO:0007669"/>
    <property type="project" value="UniProtKB-KW"/>
</dbReference>
<dbReference type="SUPFAM" id="SSF110849">
    <property type="entry name" value="ParB/Sulfiredoxin"/>
    <property type="match status" value="1"/>
</dbReference>